<gene>
    <name evidence="1" type="ORF">Sangu_1037800</name>
</gene>
<name>A0AAW2NYS2_9LAMI</name>
<evidence type="ECO:0000313" key="1">
    <source>
        <dbReference type="EMBL" id="KAL0348100.1"/>
    </source>
</evidence>
<protein>
    <recommendedName>
        <fullName evidence="2">Reverse transcriptase domain-containing protein</fullName>
    </recommendedName>
</protein>
<proteinExistence type="predicted"/>
<accession>A0AAW2NYS2</accession>
<evidence type="ECO:0008006" key="2">
    <source>
        <dbReference type="Google" id="ProtNLM"/>
    </source>
</evidence>
<organism evidence="1">
    <name type="scientific">Sesamum angustifolium</name>
    <dbReference type="NCBI Taxonomy" id="2727405"/>
    <lineage>
        <taxon>Eukaryota</taxon>
        <taxon>Viridiplantae</taxon>
        <taxon>Streptophyta</taxon>
        <taxon>Embryophyta</taxon>
        <taxon>Tracheophyta</taxon>
        <taxon>Spermatophyta</taxon>
        <taxon>Magnoliopsida</taxon>
        <taxon>eudicotyledons</taxon>
        <taxon>Gunneridae</taxon>
        <taxon>Pentapetalae</taxon>
        <taxon>asterids</taxon>
        <taxon>lamiids</taxon>
        <taxon>Lamiales</taxon>
        <taxon>Pedaliaceae</taxon>
        <taxon>Sesamum</taxon>
    </lineage>
</organism>
<reference evidence="1" key="1">
    <citation type="submission" date="2020-06" db="EMBL/GenBank/DDBJ databases">
        <authorList>
            <person name="Li T."/>
            <person name="Hu X."/>
            <person name="Zhang T."/>
            <person name="Song X."/>
            <person name="Zhang H."/>
            <person name="Dai N."/>
            <person name="Sheng W."/>
            <person name="Hou X."/>
            <person name="Wei L."/>
        </authorList>
    </citation>
    <scope>NUCLEOTIDE SEQUENCE</scope>
    <source>
        <strain evidence="1">G01</strain>
        <tissue evidence="1">Leaf</tissue>
    </source>
</reference>
<sequence>MNLKLNISKAYDKVEWPFLWTALESLSSLFRVAEERGIVLGVAICRGAPRISHLLFVDDTMVFCPARVHTVVHVRWILETYKLVSGQEINLHKSSIVFSHNIPAELQEWLADELGIRLESTHATTFGGEFRDGMRNIVLSREGDPDSSGGPGYCDLFYGLFPTPKNSSARVPFTGGQLFLA</sequence>
<comment type="caution">
    <text evidence="1">The sequence shown here is derived from an EMBL/GenBank/DDBJ whole genome shotgun (WGS) entry which is preliminary data.</text>
</comment>
<dbReference type="EMBL" id="JACGWK010000006">
    <property type="protein sequence ID" value="KAL0348100.1"/>
    <property type="molecule type" value="Genomic_DNA"/>
</dbReference>
<dbReference type="AlphaFoldDB" id="A0AAW2NYS2"/>
<reference evidence="1" key="2">
    <citation type="journal article" date="2024" name="Plant">
        <title>Genomic evolution and insights into agronomic trait innovations of Sesamum species.</title>
        <authorList>
            <person name="Miao H."/>
            <person name="Wang L."/>
            <person name="Qu L."/>
            <person name="Liu H."/>
            <person name="Sun Y."/>
            <person name="Le M."/>
            <person name="Wang Q."/>
            <person name="Wei S."/>
            <person name="Zheng Y."/>
            <person name="Lin W."/>
            <person name="Duan Y."/>
            <person name="Cao H."/>
            <person name="Xiong S."/>
            <person name="Wang X."/>
            <person name="Wei L."/>
            <person name="Li C."/>
            <person name="Ma Q."/>
            <person name="Ju M."/>
            <person name="Zhao R."/>
            <person name="Li G."/>
            <person name="Mu C."/>
            <person name="Tian Q."/>
            <person name="Mei H."/>
            <person name="Zhang T."/>
            <person name="Gao T."/>
            <person name="Zhang H."/>
        </authorList>
    </citation>
    <scope>NUCLEOTIDE SEQUENCE</scope>
    <source>
        <strain evidence="1">G01</strain>
    </source>
</reference>